<feature type="repeat" description="ANK" evidence="8">
    <location>
        <begin position="247"/>
        <end position="275"/>
    </location>
</feature>
<dbReference type="SMART" id="SM00248">
    <property type="entry name" value="ANK"/>
    <property type="match status" value="2"/>
</dbReference>
<evidence type="ECO:0000256" key="3">
    <source>
        <dbReference type="ARBA" id="ARBA00022853"/>
    </source>
</evidence>
<gene>
    <name evidence="12" type="ORF">EC973_003463</name>
</gene>
<dbReference type="Gene3D" id="1.20.920.10">
    <property type="entry name" value="Bromodomain-like"/>
    <property type="match status" value="2"/>
</dbReference>
<evidence type="ECO:0000256" key="10">
    <source>
        <dbReference type="SAM" id="MobiDB-lite"/>
    </source>
</evidence>
<dbReference type="PROSITE" id="PS50088">
    <property type="entry name" value="ANK_REPEAT"/>
    <property type="match status" value="1"/>
</dbReference>
<dbReference type="GO" id="GO:0006338">
    <property type="term" value="P:chromatin remodeling"/>
    <property type="evidence" value="ECO:0007669"/>
    <property type="project" value="InterPro"/>
</dbReference>
<evidence type="ECO:0000256" key="8">
    <source>
        <dbReference type="PROSITE-ProRule" id="PRU00023"/>
    </source>
</evidence>
<feature type="region of interest" description="Disordered" evidence="10">
    <location>
        <begin position="1"/>
        <end position="42"/>
    </location>
</feature>
<organism evidence="12 13">
    <name type="scientific">Apophysomyces ossiformis</name>
    <dbReference type="NCBI Taxonomy" id="679940"/>
    <lineage>
        <taxon>Eukaryota</taxon>
        <taxon>Fungi</taxon>
        <taxon>Fungi incertae sedis</taxon>
        <taxon>Mucoromycota</taxon>
        <taxon>Mucoromycotina</taxon>
        <taxon>Mucoromycetes</taxon>
        <taxon>Mucorales</taxon>
        <taxon>Mucorineae</taxon>
        <taxon>Mucoraceae</taxon>
        <taxon>Apophysomyces</taxon>
    </lineage>
</organism>
<feature type="domain" description="Bromo" evidence="11">
    <location>
        <begin position="63"/>
        <end position="133"/>
    </location>
</feature>
<evidence type="ECO:0000256" key="4">
    <source>
        <dbReference type="ARBA" id="ARBA00023015"/>
    </source>
</evidence>
<evidence type="ECO:0000256" key="1">
    <source>
        <dbReference type="ARBA" id="ARBA00004123"/>
    </source>
</evidence>
<dbReference type="Gene3D" id="1.25.40.20">
    <property type="entry name" value="Ankyrin repeat-containing domain"/>
    <property type="match status" value="1"/>
</dbReference>
<dbReference type="PROSITE" id="PS50014">
    <property type="entry name" value="BROMODOMAIN_2"/>
    <property type="match status" value="2"/>
</dbReference>
<dbReference type="InterPro" id="IPR036770">
    <property type="entry name" value="Ankyrin_rpt-contain_sf"/>
</dbReference>
<dbReference type="GO" id="GO:0006368">
    <property type="term" value="P:transcription elongation by RNA polymerase II"/>
    <property type="evidence" value="ECO:0007669"/>
    <property type="project" value="TreeGrafter"/>
</dbReference>
<feature type="compositionally biased region" description="Basic and acidic residues" evidence="10">
    <location>
        <begin position="341"/>
        <end position="357"/>
    </location>
</feature>
<accession>A0A8H7BFR3</accession>
<feature type="domain" description="Bromo" evidence="11">
    <location>
        <begin position="427"/>
        <end position="497"/>
    </location>
</feature>
<dbReference type="InterPro" id="IPR037382">
    <property type="entry name" value="Rsc/polybromo"/>
</dbReference>
<dbReference type="SUPFAM" id="SSF48403">
    <property type="entry name" value="Ankyrin repeat"/>
    <property type="match status" value="1"/>
</dbReference>
<evidence type="ECO:0000256" key="5">
    <source>
        <dbReference type="ARBA" id="ARBA00023117"/>
    </source>
</evidence>
<dbReference type="GO" id="GO:0016586">
    <property type="term" value="C:RSC-type complex"/>
    <property type="evidence" value="ECO:0007669"/>
    <property type="project" value="InterPro"/>
</dbReference>
<comment type="subcellular location">
    <subcellularLocation>
        <location evidence="1">Nucleus</location>
    </subcellularLocation>
</comment>
<evidence type="ECO:0000256" key="6">
    <source>
        <dbReference type="ARBA" id="ARBA00023163"/>
    </source>
</evidence>
<dbReference type="Proteomes" id="UP000605846">
    <property type="component" value="Unassembled WGS sequence"/>
</dbReference>
<keyword evidence="6" id="KW-0804">Transcription</keyword>
<dbReference type="SMART" id="SM00297">
    <property type="entry name" value="BROMO"/>
    <property type="match status" value="2"/>
</dbReference>
<keyword evidence="5 9" id="KW-0103">Bromodomain</keyword>
<evidence type="ECO:0000313" key="12">
    <source>
        <dbReference type="EMBL" id="KAF7722312.1"/>
    </source>
</evidence>
<keyword evidence="13" id="KW-1185">Reference proteome</keyword>
<dbReference type="InterPro" id="IPR002110">
    <property type="entry name" value="Ankyrin_rpt"/>
</dbReference>
<keyword evidence="2" id="KW-0677">Repeat</keyword>
<proteinExistence type="predicted"/>
<reference evidence="12" key="1">
    <citation type="submission" date="2020-01" db="EMBL/GenBank/DDBJ databases">
        <title>Genome Sequencing of Three Apophysomyces-Like Fungal Strains Confirms a Novel Fungal Genus in the Mucoromycota with divergent Burkholderia-like Endosymbiotic Bacteria.</title>
        <authorList>
            <person name="Stajich J.E."/>
            <person name="Macias A.M."/>
            <person name="Carter-House D."/>
            <person name="Lovett B."/>
            <person name="Kasson L.R."/>
            <person name="Berry K."/>
            <person name="Grigoriev I."/>
            <person name="Chang Y."/>
            <person name="Spatafora J."/>
            <person name="Kasson M.T."/>
        </authorList>
    </citation>
    <scope>NUCLEOTIDE SEQUENCE</scope>
    <source>
        <strain evidence="12">NRRL A-21654</strain>
    </source>
</reference>
<evidence type="ECO:0000256" key="7">
    <source>
        <dbReference type="ARBA" id="ARBA00023242"/>
    </source>
</evidence>
<dbReference type="PROSITE" id="PS00633">
    <property type="entry name" value="BROMODOMAIN_1"/>
    <property type="match status" value="1"/>
</dbReference>
<keyword evidence="3" id="KW-0156">Chromatin regulator</keyword>
<dbReference type="SUPFAM" id="SSF47370">
    <property type="entry name" value="Bromodomain"/>
    <property type="match status" value="2"/>
</dbReference>
<protein>
    <recommendedName>
        <fullName evidence="11">Bromo domain-containing protein</fullName>
    </recommendedName>
</protein>
<dbReference type="GO" id="GO:0003682">
    <property type="term" value="F:chromatin binding"/>
    <property type="evidence" value="ECO:0007669"/>
    <property type="project" value="TreeGrafter"/>
</dbReference>
<dbReference type="Pfam" id="PF12796">
    <property type="entry name" value="Ank_2"/>
    <property type="match status" value="1"/>
</dbReference>
<dbReference type="InterPro" id="IPR018359">
    <property type="entry name" value="Bromodomain_CS"/>
</dbReference>
<comment type="caution">
    <text evidence="12">The sequence shown here is derived from an EMBL/GenBank/DDBJ whole genome shotgun (WGS) entry which is preliminary data.</text>
</comment>
<dbReference type="PROSITE" id="PS50297">
    <property type="entry name" value="ANK_REP_REGION"/>
    <property type="match status" value="1"/>
</dbReference>
<dbReference type="OrthoDB" id="6017at2759"/>
<evidence type="ECO:0000256" key="9">
    <source>
        <dbReference type="PROSITE-ProRule" id="PRU00035"/>
    </source>
</evidence>
<dbReference type="AlphaFoldDB" id="A0A8H7BFR3"/>
<keyword evidence="8" id="KW-0040">ANK repeat</keyword>
<dbReference type="PRINTS" id="PR00503">
    <property type="entry name" value="BROMODOMAIN"/>
</dbReference>
<dbReference type="InterPro" id="IPR001487">
    <property type="entry name" value="Bromodomain"/>
</dbReference>
<keyword evidence="4" id="KW-0805">Transcription regulation</keyword>
<evidence type="ECO:0000256" key="2">
    <source>
        <dbReference type="ARBA" id="ARBA00022737"/>
    </source>
</evidence>
<evidence type="ECO:0000313" key="13">
    <source>
        <dbReference type="Proteomes" id="UP000605846"/>
    </source>
</evidence>
<dbReference type="PANTHER" id="PTHR16062">
    <property type="entry name" value="SWI/SNF-RELATED"/>
    <property type="match status" value="1"/>
</dbReference>
<keyword evidence="7" id="KW-0539">Nucleus</keyword>
<dbReference type="EMBL" id="JABAYA010000202">
    <property type="protein sequence ID" value="KAF7722312.1"/>
    <property type="molecule type" value="Genomic_DNA"/>
</dbReference>
<evidence type="ECO:0000259" key="11">
    <source>
        <dbReference type="PROSITE" id="PS50014"/>
    </source>
</evidence>
<feature type="region of interest" description="Disordered" evidence="10">
    <location>
        <begin position="330"/>
        <end position="397"/>
    </location>
</feature>
<feature type="compositionally biased region" description="Basic and acidic residues" evidence="10">
    <location>
        <begin position="1"/>
        <end position="37"/>
    </location>
</feature>
<dbReference type="PANTHER" id="PTHR16062:SF19">
    <property type="entry name" value="PROTEIN POLYBROMO-1"/>
    <property type="match status" value="1"/>
</dbReference>
<sequence length="772" mass="87810">MEGRPKRQSAIDKDYRERKRLRRDEKIDHSDKNSKPEPEDDVVATQCRQLYKAIKEAKDTEGDNHLLSTFFQQLPSKRSYPDYYDVIKSPIALNNIKTKIDQKEYISLAKLKADIDLMVTNAKKYNMKESQVFEDAVKIQKIVKSWQPEDSKAIRHVATESRGKTVLKLPGEAFGRNGQSDGKIKTIRLKAVDKQANKKDPRLEELMAAITKRDTKKATDILGTTPLINPNELVEVEMFNDKFTWGPLHAAAYYGDIKVCQALINHGADVELHDTWYSATPLGWAAYGDRDKVVKLLVETYNANKNAKNIHGQIPFDVVSDKDDPRWVGLLKGPYPPIQAENKKTQPDRSSPHKEAAPVEPSAPPSISPSLPQQQTLKKRRGRPPKSESESMLAAQRPVDEIDLDDFDPVAYMKELFNAIRSHTDNVGRLYSEIFEGLPDRKEYPDYYNVISKPRSLTMVDERMRNRGYATLADWMADMELVFENAMEYNEPGSRVYRDAKLLMRLLYRLKDRFLAKEGVPASQEKDVMKLNLSDRPFDATGMDDRRRVKRPISKPRPFGEGSAEPEQRTVRPYINLGTAQLDPASQTLAAFPMPGVMPMPTMPTDSLITIPDYNSFRAPLVEPPQHQLPQLTEASSEFFGLFDDMDKVRLLANVTITATKTPFRQVMDGEMLGHSIIVPSEIDQIRIMPMIQQVLRGESKRVTLTVLHNNCKLNVAEAEVYAEDRPPCWIASLTRGMNTIKINVTANITKPGVMVPDYRSQTYILFVTQTW</sequence>
<dbReference type="Pfam" id="PF00439">
    <property type="entry name" value="Bromodomain"/>
    <property type="match status" value="2"/>
</dbReference>
<name>A0A8H7BFR3_9FUNG</name>
<dbReference type="InterPro" id="IPR036427">
    <property type="entry name" value="Bromodomain-like_sf"/>
</dbReference>